<protein>
    <recommendedName>
        <fullName evidence="5">DUF4890 domain-containing protein</fullName>
    </recommendedName>
</protein>
<accession>A0ABT9A868</accession>
<evidence type="ECO:0008006" key="5">
    <source>
        <dbReference type="Google" id="ProtNLM"/>
    </source>
</evidence>
<sequence>MKVILLSSLLAVAAAPAVLAQAPAHAVVKAKTKTAGQPSVKTKTRTAARPAEEEAPAPLADAAVVDAKTNALTANMQKNLGLNPQQTEKVRAINRRSIDAVESAHLRYKADPRKLAGVVETVSSSRLSAIKDVLTPAQFDKYQRKREEKMGVPNVQGVQGTPPPGLGGGGAGDQ</sequence>
<feature type="chain" id="PRO_5045134005" description="DUF4890 domain-containing protein" evidence="2">
    <location>
        <begin position="27"/>
        <end position="174"/>
    </location>
</feature>
<comment type="caution">
    <text evidence="3">The sequence shown here is derived from an EMBL/GenBank/DDBJ whole genome shotgun (WGS) entry which is preliminary data.</text>
</comment>
<feature type="region of interest" description="Disordered" evidence="1">
    <location>
        <begin position="146"/>
        <end position="174"/>
    </location>
</feature>
<dbReference type="Proteomes" id="UP001167796">
    <property type="component" value="Unassembled WGS sequence"/>
</dbReference>
<keyword evidence="4" id="KW-1185">Reference proteome</keyword>
<name>A0ABT9A868_9BACT</name>
<evidence type="ECO:0000256" key="1">
    <source>
        <dbReference type="SAM" id="MobiDB-lite"/>
    </source>
</evidence>
<reference evidence="3" key="1">
    <citation type="submission" date="2023-07" db="EMBL/GenBank/DDBJ databases">
        <authorList>
            <person name="Kim M.K."/>
        </authorList>
    </citation>
    <scope>NUCLEOTIDE SEQUENCE</scope>
    <source>
        <strain evidence="3">M29</strain>
    </source>
</reference>
<feature type="region of interest" description="Disordered" evidence="1">
    <location>
        <begin position="33"/>
        <end position="57"/>
    </location>
</feature>
<evidence type="ECO:0000313" key="4">
    <source>
        <dbReference type="Proteomes" id="UP001167796"/>
    </source>
</evidence>
<proteinExistence type="predicted"/>
<evidence type="ECO:0000256" key="2">
    <source>
        <dbReference type="SAM" id="SignalP"/>
    </source>
</evidence>
<feature type="compositionally biased region" description="Low complexity" evidence="1">
    <location>
        <begin position="151"/>
        <end position="160"/>
    </location>
</feature>
<organism evidence="3 4">
    <name type="scientific">Hymenobacter mellowenesis</name>
    <dbReference type="NCBI Taxonomy" id="3063995"/>
    <lineage>
        <taxon>Bacteria</taxon>
        <taxon>Pseudomonadati</taxon>
        <taxon>Bacteroidota</taxon>
        <taxon>Cytophagia</taxon>
        <taxon>Cytophagales</taxon>
        <taxon>Hymenobacteraceae</taxon>
        <taxon>Hymenobacter</taxon>
    </lineage>
</organism>
<feature type="signal peptide" evidence="2">
    <location>
        <begin position="1"/>
        <end position="26"/>
    </location>
</feature>
<dbReference type="EMBL" id="JAUQSX010000003">
    <property type="protein sequence ID" value="MDO7846038.1"/>
    <property type="molecule type" value="Genomic_DNA"/>
</dbReference>
<evidence type="ECO:0000313" key="3">
    <source>
        <dbReference type="EMBL" id="MDO7846038.1"/>
    </source>
</evidence>
<gene>
    <name evidence="3" type="ORF">Q5H92_06710</name>
</gene>
<keyword evidence="2" id="KW-0732">Signal</keyword>
<dbReference type="RefSeq" id="WP_305010728.1">
    <property type="nucleotide sequence ID" value="NZ_JAUQSX010000003.1"/>
</dbReference>